<protein>
    <submittedName>
        <fullName evidence="1">DUF1692-domain-containing protein</fullName>
    </submittedName>
</protein>
<organism evidence="1 2">
    <name type="scientific">Artomyces pyxidatus</name>
    <dbReference type="NCBI Taxonomy" id="48021"/>
    <lineage>
        <taxon>Eukaryota</taxon>
        <taxon>Fungi</taxon>
        <taxon>Dikarya</taxon>
        <taxon>Basidiomycota</taxon>
        <taxon>Agaricomycotina</taxon>
        <taxon>Agaricomycetes</taxon>
        <taxon>Russulales</taxon>
        <taxon>Auriscalpiaceae</taxon>
        <taxon>Artomyces</taxon>
    </lineage>
</organism>
<accession>A0ACB8SS39</accession>
<evidence type="ECO:0000313" key="1">
    <source>
        <dbReference type="EMBL" id="KAI0058591.1"/>
    </source>
</evidence>
<comment type="caution">
    <text evidence="1">The sequence shown here is derived from an EMBL/GenBank/DDBJ whole genome shotgun (WGS) entry which is preliminary data.</text>
</comment>
<proteinExistence type="predicted"/>
<dbReference type="Proteomes" id="UP000814140">
    <property type="component" value="Unassembled WGS sequence"/>
</dbReference>
<dbReference type="EMBL" id="MU277233">
    <property type="protein sequence ID" value="KAI0058591.1"/>
    <property type="molecule type" value="Genomic_DNA"/>
</dbReference>
<gene>
    <name evidence="1" type="ORF">BV25DRAFT_1890940</name>
</gene>
<reference evidence="1" key="2">
    <citation type="journal article" date="2022" name="New Phytol.">
        <title>Evolutionary transition to the ectomycorrhizal habit in the genomes of a hyperdiverse lineage of mushroom-forming fungi.</title>
        <authorList>
            <person name="Looney B."/>
            <person name="Miyauchi S."/>
            <person name="Morin E."/>
            <person name="Drula E."/>
            <person name="Courty P.E."/>
            <person name="Kohler A."/>
            <person name="Kuo A."/>
            <person name="LaButti K."/>
            <person name="Pangilinan J."/>
            <person name="Lipzen A."/>
            <person name="Riley R."/>
            <person name="Andreopoulos W."/>
            <person name="He G."/>
            <person name="Johnson J."/>
            <person name="Nolan M."/>
            <person name="Tritt A."/>
            <person name="Barry K.W."/>
            <person name="Grigoriev I.V."/>
            <person name="Nagy L.G."/>
            <person name="Hibbett D."/>
            <person name="Henrissat B."/>
            <person name="Matheny P.B."/>
            <person name="Labbe J."/>
            <person name="Martin F.M."/>
        </authorList>
    </citation>
    <scope>NUCLEOTIDE SEQUENCE</scope>
    <source>
        <strain evidence="1">HHB10654</strain>
    </source>
</reference>
<reference evidence="1" key="1">
    <citation type="submission" date="2021-03" db="EMBL/GenBank/DDBJ databases">
        <authorList>
            <consortium name="DOE Joint Genome Institute"/>
            <person name="Ahrendt S."/>
            <person name="Looney B.P."/>
            <person name="Miyauchi S."/>
            <person name="Morin E."/>
            <person name="Drula E."/>
            <person name="Courty P.E."/>
            <person name="Chicoki N."/>
            <person name="Fauchery L."/>
            <person name="Kohler A."/>
            <person name="Kuo A."/>
            <person name="Labutti K."/>
            <person name="Pangilinan J."/>
            <person name="Lipzen A."/>
            <person name="Riley R."/>
            <person name="Andreopoulos W."/>
            <person name="He G."/>
            <person name="Johnson J."/>
            <person name="Barry K.W."/>
            <person name="Grigoriev I.V."/>
            <person name="Nagy L."/>
            <person name="Hibbett D."/>
            <person name="Henrissat B."/>
            <person name="Matheny P.B."/>
            <person name="Labbe J."/>
            <person name="Martin F."/>
        </authorList>
    </citation>
    <scope>NUCLEOTIDE SEQUENCE</scope>
    <source>
        <strain evidence="1">HHB10654</strain>
    </source>
</reference>
<name>A0ACB8SS39_9AGAM</name>
<keyword evidence="2" id="KW-1185">Reference proteome</keyword>
<sequence>MSTTEEPSLLDKLDAIAPTPLTSFDAFPKLPSTYKTRSESRGALTLFIGLVAFLLVLNDIGEFLWGWPDHEFGVDHEESSYMDVNVDLVVNMPCRFLSVDLRDAVGDRLYLSKGFRRDGTLFDSGQATSLKEHADALSVRQAVSQSRKSRGFFSAVFSRSKSSAYSPTYNHQPDGSACRVYGSLSVKKVTANLHITTLGHGYASNVHVDHSLMNLSHVITEFSFGPHFPEIIQPLDNSFEVTYDPFVAYQYFLRVVPTTYVPPRSSPLKTNQYSVTHYTHVLEHNKGTPGIFFKFDIEPVRLTIVQRTTTLAQFLIRWFGVVGGVFVCASWALRITNRAVTIVIGPDDDDSITPETSRASGLRRKWGGGSLRARPQSGAGAARVVRQGNSWVVEGGSPYSSYANTPASVGSPYSPQPPPSRPVSASYTGTPTQGLGLSPGVFGPRSPAMGSAGIPTAATLGTPYLGSGPSTPAFPTFPATPGSARFPVSPGSIPALSPRLPPRDGRKDD</sequence>
<evidence type="ECO:0000313" key="2">
    <source>
        <dbReference type="Proteomes" id="UP000814140"/>
    </source>
</evidence>